<protein>
    <submittedName>
        <fullName evidence="2">Glycosyl transferase</fullName>
    </submittedName>
</protein>
<keyword evidence="2" id="KW-0808">Transferase</keyword>
<dbReference type="GO" id="GO:0016740">
    <property type="term" value="F:transferase activity"/>
    <property type="evidence" value="ECO:0007669"/>
    <property type="project" value="UniProtKB-KW"/>
</dbReference>
<feature type="domain" description="Glycosyltransferase 2-like" evidence="1">
    <location>
        <begin position="6"/>
        <end position="118"/>
    </location>
</feature>
<dbReference type="PANTHER" id="PTHR43685">
    <property type="entry name" value="GLYCOSYLTRANSFERASE"/>
    <property type="match status" value="1"/>
</dbReference>
<dbReference type="PANTHER" id="PTHR43685:SF2">
    <property type="entry name" value="GLYCOSYLTRANSFERASE 2-LIKE DOMAIN-CONTAINING PROTEIN"/>
    <property type="match status" value="1"/>
</dbReference>
<evidence type="ECO:0000259" key="1">
    <source>
        <dbReference type="Pfam" id="PF00535"/>
    </source>
</evidence>
<dbReference type="InterPro" id="IPR001173">
    <property type="entry name" value="Glyco_trans_2-like"/>
</dbReference>
<dbReference type="SUPFAM" id="SSF53448">
    <property type="entry name" value="Nucleotide-diphospho-sugar transferases"/>
    <property type="match status" value="1"/>
</dbReference>
<dbReference type="AlphaFoldDB" id="A0AA37J259"/>
<dbReference type="CDD" id="cd00761">
    <property type="entry name" value="Glyco_tranf_GTA_type"/>
    <property type="match status" value="1"/>
</dbReference>
<evidence type="ECO:0000313" key="2">
    <source>
        <dbReference type="EMBL" id="GJN65481.1"/>
    </source>
</evidence>
<dbReference type="InterPro" id="IPR029044">
    <property type="entry name" value="Nucleotide-diphossugar_trans"/>
</dbReference>
<gene>
    <name evidence="2" type="ORF">JCM17207_21060</name>
</gene>
<dbReference type="Gene3D" id="3.90.550.10">
    <property type="entry name" value="Spore Coat Polysaccharide Biosynthesis Protein SpsA, Chain A"/>
    <property type="match status" value="1"/>
</dbReference>
<sequence length="304" mass="34049">MRPKVSVILPTYGDPAFLPRSIESVLQQSYPHWELIVVDDNDPATEARRSTGAAMTIYREDGRICYLQHDRNRNGAAARNTGIARAAGEYIAFLDSDDEYAPQRLERCLAALEGAPDPWAGVYTGCEIWQGGRLVRRRTHIKSGNFLAETLAAAFPLSSGSNLFLRAGVVRELGGFDENFRRHQDYEFLVRYFRRYSLLALPEVLLTKHELGTNRPSLEAFQKTKRQYLEKYRLELAALGPAQRAAVYAEHALGLQAAALAEGRPGAFCCFTARALVRRPGYTLIRTAKLFGRRILGRSGRVEA</sequence>
<proteinExistence type="predicted"/>
<dbReference type="EMBL" id="BQKV01000098">
    <property type="protein sequence ID" value="GJN65481.1"/>
    <property type="molecule type" value="Genomic_DNA"/>
</dbReference>
<dbReference type="Pfam" id="PF00535">
    <property type="entry name" value="Glycos_transf_2"/>
    <property type="match status" value="1"/>
</dbReference>
<name>A0AA37J259_9FIRM</name>
<dbReference type="InterPro" id="IPR050834">
    <property type="entry name" value="Glycosyltransf_2"/>
</dbReference>
<dbReference type="RefSeq" id="WP_238317697.1">
    <property type="nucleotide sequence ID" value="NZ_BQKV01000098.1"/>
</dbReference>
<reference evidence="2" key="1">
    <citation type="journal article" date="2022" name="Int. J. Syst. Evol. Microbiol.">
        <title>Genome-based, phenotypic and chemotaxonomic classification of Faecalibacterium strains: proposal of three novel species Faecalibacterium duncaniae sp. nov., Faecalibacterium hattorii sp. nov. and Faecalibacterium gallinarum sp. nov. .</title>
        <authorList>
            <person name="Sakamoto M."/>
            <person name="Sakurai N."/>
            <person name="Tanno H."/>
            <person name="Iino T."/>
            <person name="Ohkuma M."/>
            <person name="Endo A."/>
        </authorList>
    </citation>
    <scope>NUCLEOTIDE SEQUENCE</scope>
    <source>
        <strain evidence="2">JCM 17207</strain>
    </source>
</reference>
<keyword evidence="3" id="KW-1185">Reference proteome</keyword>
<organism evidence="2 3">
    <name type="scientific">Faecalibacterium gallinarum</name>
    <dbReference type="NCBI Taxonomy" id="2903556"/>
    <lineage>
        <taxon>Bacteria</taxon>
        <taxon>Bacillati</taxon>
        <taxon>Bacillota</taxon>
        <taxon>Clostridia</taxon>
        <taxon>Eubacteriales</taxon>
        <taxon>Oscillospiraceae</taxon>
        <taxon>Faecalibacterium</taxon>
    </lineage>
</organism>
<comment type="caution">
    <text evidence="2">The sequence shown here is derived from an EMBL/GenBank/DDBJ whole genome shotgun (WGS) entry which is preliminary data.</text>
</comment>
<evidence type="ECO:0000313" key="3">
    <source>
        <dbReference type="Proteomes" id="UP001055185"/>
    </source>
</evidence>
<dbReference type="Proteomes" id="UP001055185">
    <property type="component" value="Unassembled WGS sequence"/>
</dbReference>
<accession>A0AA37J259</accession>